<dbReference type="SUPFAM" id="SSF53067">
    <property type="entry name" value="Actin-like ATPase domain"/>
    <property type="match status" value="2"/>
</dbReference>
<comment type="similarity">
    <text evidence="7">Belongs to the KAE1 / TsaD family.</text>
</comment>
<dbReference type="InterPro" id="IPR017860">
    <property type="entry name" value="Peptidase_M22_CS"/>
</dbReference>
<dbReference type="Pfam" id="PF00814">
    <property type="entry name" value="TsaD"/>
    <property type="match status" value="1"/>
</dbReference>
<dbReference type="InterPro" id="IPR022450">
    <property type="entry name" value="TsaD"/>
</dbReference>
<proteinExistence type="inferred from homology"/>
<evidence type="ECO:0000256" key="2">
    <source>
        <dbReference type="ARBA" id="ARBA00022679"/>
    </source>
</evidence>
<gene>
    <name evidence="7" type="primary">QRI7</name>
    <name evidence="9" type="ORF">CTRG_00067</name>
</gene>
<evidence type="ECO:0000313" key="10">
    <source>
        <dbReference type="Proteomes" id="UP000002037"/>
    </source>
</evidence>
<dbReference type="RefSeq" id="XP_002545286.1">
    <property type="nucleotide sequence ID" value="XM_002545240.1"/>
</dbReference>
<dbReference type="KEGG" id="ctp:CTRG_00067"/>
<evidence type="ECO:0000256" key="6">
    <source>
        <dbReference type="ARBA" id="ARBA00048117"/>
    </source>
</evidence>
<dbReference type="Proteomes" id="UP000002037">
    <property type="component" value="Unassembled WGS sequence"/>
</dbReference>
<keyword evidence="3 7" id="KW-0819">tRNA processing</keyword>
<dbReference type="EMBL" id="GG692395">
    <property type="protein sequence ID" value="EER35328.1"/>
    <property type="molecule type" value="Genomic_DNA"/>
</dbReference>
<dbReference type="PANTHER" id="PTHR11735">
    <property type="entry name" value="TRNA N6-ADENOSINE THREONYLCARBAMOYLTRANSFERASE"/>
    <property type="match status" value="1"/>
</dbReference>
<comment type="subcellular location">
    <subcellularLocation>
        <location evidence="7">Mitochondrion</location>
    </subcellularLocation>
</comment>
<dbReference type="eggNOG" id="KOG2707">
    <property type="taxonomic scope" value="Eukaryota"/>
</dbReference>
<dbReference type="InterPro" id="IPR017861">
    <property type="entry name" value="KAE1/TsaD"/>
</dbReference>
<dbReference type="HOGENOM" id="CLU_023208_4_1_1"/>
<dbReference type="PRINTS" id="PR00789">
    <property type="entry name" value="OSIALOPTASE"/>
</dbReference>
<dbReference type="GeneID" id="8296687"/>
<evidence type="ECO:0000256" key="3">
    <source>
        <dbReference type="ARBA" id="ARBA00022694"/>
    </source>
</evidence>
<dbReference type="GO" id="GO:0072670">
    <property type="term" value="P:mitochondrial tRNA threonylcarbamoyladenosine modification"/>
    <property type="evidence" value="ECO:0007669"/>
    <property type="project" value="TreeGrafter"/>
</dbReference>
<keyword evidence="7" id="KW-0496">Mitochondrion</keyword>
<feature type="domain" description="Gcp-like" evidence="8">
    <location>
        <begin position="61"/>
        <end position="384"/>
    </location>
</feature>
<comment type="function">
    <text evidence="7">Required for the formation of a threonylcarbamoyl group on adenosine at position 37 (t(6)A37) in mitochondrial tRNAs that read codons beginning with adenine. Probably involved in the transfer of the threonylcarbamoyl moiety of threonylcarbamoyl-AMP (TC-AMP) to the N6 group of A37. Involved in mitochondrial genome maintenance.</text>
</comment>
<dbReference type="NCBIfam" id="TIGR00329">
    <property type="entry name" value="gcp_kae1"/>
    <property type="match status" value="1"/>
</dbReference>
<reference evidence="9 10" key="1">
    <citation type="journal article" date="2009" name="Nature">
        <title>Evolution of pathogenicity and sexual reproduction in eight Candida genomes.</title>
        <authorList>
            <person name="Butler G."/>
            <person name="Rasmussen M.D."/>
            <person name="Lin M.F."/>
            <person name="Santos M.A."/>
            <person name="Sakthikumar S."/>
            <person name="Munro C.A."/>
            <person name="Rheinbay E."/>
            <person name="Grabherr M."/>
            <person name="Forche A."/>
            <person name="Reedy J.L."/>
            <person name="Agrafioti I."/>
            <person name="Arnaud M.B."/>
            <person name="Bates S."/>
            <person name="Brown A.J."/>
            <person name="Brunke S."/>
            <person name="Costanzo M.C."/>
            <person name="Fitzpatrick D.A."/>
            <person name="de Groot P.W."/>
            <person name="Harris D."/>
            <person name="Hoyer L.L."/>
            <person name="Hube B."/>
            <person name="Klis F.M."/>
            <person name="Kodira C."/>
            <person name="Lennard N."/>
            <person name="Logue M.E."/>
            <person name="Martin R."/>
            <person name="Neiman A.M."/>
            <person name="Nikolaou E."/>
            <person name="Quail M.A."/>
            <person name="Quinn J."/>
            <person name="Santos M.C."/>
            <person name="Schmitzberger F.F."/>
            <person name="Sherlock G."/>
            <person name="Shah P."/>
            <person name="Silverstein K.A."/>
            <person name="Skrzypek M.S."/>
            <person name="Soll D."/>
            <person name="Staggs R."/>
            <person name="Stansfield I."/>
            <person name="Stumpf M.P."/>
            <person name="Sudbery P.E."/>
            <person name="Srikantha T."/>
            <person name="Zeng Q."/>
            <person name="Berman J."/>
            <person name="Berriman M."/>
            <person name="Heitman J."/>
            <person name="Gow N.A."/>
            <person name="Lorenz M.C."/>
            <person name="Birren B.W."/>
            <person name="Kellis M."/>
            <person name="Cuomo C.A."/>
        </authorList>
    </citation>
    <scope>NUCLEOTIDE SEQUENCE [LARGE SCALE GENOMIC DNA]</scope>
    <source>
        <strain evidence="10">ATCC MYA-3404 / T1</strain>
    </source>
</reference>
<dbReference type="InterPro" id="IPR043129">
    <property type="entry name" value="ATPase_NBD"/>
</dbReference>
<protein>
    <recommendedName>
        <fullName evidence="1">N(6)-L-threonylcarbamoyladenine synthase</fullName>
        <ecNumber evidence="1">2.3.1.234</ecNumber>
    </recommendedName>
</protein>
<evidence type="ECO:0000259" key="8">
    <source>
        <dbReference type="Pfam" id="PF00814"/>
    </source>
</evidence>
<dbReference type="VEuPathDB" id="FungiDB:CTRG_00067"/>
<organism evidence="9 10">
    <name type="scientific">Candida tropicalis (strain ATCC MYA-3404 / T1)</name>
    <name type="common">Yeast</name>
    <dbReference type="NCBI Taxonomy" id="294747"/>
    <lineage>
        <taxon>Eukaryota</taxon>
        <taxon>Fungi</taxon>
        <taxon>Dikarya</taxon>
        <taxon>Ascomycota</taxon>
        <taxon>Saccharomycotina</taxon>
        <taxon>Pichiomycetes</taxon>
        <taxon>Debaryomycetaceae</taxon>
        <taxon>Candida/Lodderomyces clade</taxon>
        <taxon>Candida</taxon>
    </lineage>
</organism>
<evidence type="ECO:0000313" key="9">
    <source>
        <dbReference type="EMBL" id="EER35328.1"/>
    </source>
</evidence>
<dbReference type="AlphaFoldDB" id="C5M1X8"/>
<dbReference type="EC" id="2.3.1.234" evidence="1"/>
<comment type="catalytic activity">
    <reaction evidence="6 7">
        <text>L-threonylcarbamoyladenylate + adenosine(37) in tRNA = N(6)-L-threonylcarbamoyladenosine(37) in tRNA + AMP + H(+)</text>
        <dbReference type="Rhea" id="RHEA:37059"/>
        <dbReference type="Rhea" id="RHEA-COMP:10162"/>
        <dbReference type="Rhea" id="RHEA-COMP:10163"/>
        <dbReference type="ChEBI" id="CHEBI:15378"/>
        <dbReference type="ChEBI" id="CHEBI:73682"/>
        <dbReference type="ChEBI" id="CHEBI:74411"/>
        <dbReference type="ChEBI" id="CHEBI:74418"/>
        <dbReference type="ChEBI" id="CHEBI:456215"/>
        <dbReference type="EC" id="2.3.1.234"/>
    </reaction>
</comment>
<accession>C5M1X8</accession>
<dbReference type="PANTHER" id="PTHR11735:SF6">
    <property type="entry name" value="TRNA N6-ADENOSINE THREONYLCARBAMOYLTRANSFERASE, MITOCHONDRIAL"/>
    <property type="match status" value="1"/>
</dbReference>
<keyword evidence="4 7" id="KW-0479">Metal-binding</keyword>
<dbReference type="HAMAP" id="MF_01445">
    <property type="entry name" value="TsaD"/>
    <property type="match status" value="1"/>
</dbReference>
<keyword evidence="2 7" id="KW-0808">Transferase</keyword>
<dbReference type="PROSITE" id="PS01016">
    <property type="entry name" value="GLYCOPROTEASE"/>
    <property type="match status" value="1"/>
</dbReference>
<dbReference type="GO" id="GO:0046872">
    <property type="term" value="F:metal ion binding"/>
    <property type="evidence" value="ECO:0007669"/>
    <property type="project" value="UniProtKB-KW"/>
</dbReference>
<evidence type="ECO:0000256" key="1">
    <source>
        <dbReference type="ARBA" id="ARBA00012156"/>
    </source>
</evidence>
<name>C5M1X8_CANTT</name>
<keyword evidence="10" id="KW-1185">Reference proteome</keyword>
<dbReference type="InterPro" id="IPR000905">
    <property type="entry name" value="Gcp-like_dom"/>
</dbReference>
<dbReference type="GO" id="GO:0005739">
    <property type="term" value="C:mitochondrion"/>
    <property type="evidence" value="ECO:0007669"/>
    <property type="project" value="UniProtKB-SubCell"/>
</dbReference>
<dbReference type="Gene3D" id="3.30.420.40">
    <property type="match status" value="3"/>
</dbReference>
<dbReference type="GO" id="GO:0061711">
    <property type="term" value="F:tRNA N(6)-L-threonylcarbamoyladenine synthase activity"/>
    <property type="evidence" value="ECO:0007669"/>
    <property type="project" value="UniProtKB-EC"/>
</dbReference>
<keyword evidence="5 7" id="KW-0012">Acyltransferase</keyword>
<sequence>MILLQHIKPLCRNKRLIQSIRDYRVMAIESSCDDSCVALLEKSPSEKQPIIIDQFKKTLHSADIGGIMPTAAYNYHMATMAKMVREFCSKHGISSLNPPDLLCVTRGPGMPGSLSASTEFAKGLSVAWNVPLIGVHHMLGHLLTANLPKKDQPNSPPPQYPFLSLLCSGGHTMLVLSKSLTEHEIIINVCDIAVGDSLDKCARELGMYGNMLGKELEKYIDAIPFEEKQEFDNMNVDTRISNELKFRLTLPFGAPKHGISEDIKFAFAHFLSNIQEYKANYYPGGDKLDERTKKFIAYKTQEFVFDHIVDRINISFKKHGLCHRNSDGILIGVKDFICSGGVATNKRLREKLSTNLKIEELGTDKINFHFPDLSLCTDNAIMIGAAGIEIFEQLRLKTDLGFTPIKKWPLDNLLDVPGWEKIDDEEYNRICK</sequence>
<dbReference type="OrthoDB" id="10259622at2759"/>
<evidence type="ECO:0000256" key="4">
    <source>
        <dbReference type="ARBA" id="ARBA00022723"/>
    </source>
</evidence>
<evidence type="ECO:0000256" key="7">
    <source>
        <dbReference type="HAMAP-Rule" id="MF_03179"/>
    </source>
</evidence>
<comment type="cofactor">
    <cofactor evidence="7">
        <name>a divalent metal cation</name>
        <dbReference type="ChEBI" id="CHEBI:60240"/>
    </cofactor>
    <text evidence="7">Binds 1 divalent metal cation per subunit.</text>
</comment>
<evidence type="ECO:0000256" key="5">
    <source>
        <dbReference type="ARBA" id="ARBA00023315"/>
    </source>
</evidence>
<dbReference type="STRING" id="294747.C5M1X8"/>
<comment type="subunit">
    <text evidence="7">Homodimer.</text>
</comment>